<dbReference type="InterPro" id="IPR036388">
    <property type="entry name" value="WH-like_DNA-bd_sf"/>
</dbReference>
<dbReference type="Gene3D" id="1.10.10.10">
    <property type="entry name" value="Winged helix-like DNA-binding domain superfamily/Winged helix DNA-binding domain"/>
    <property type="match status" value="2"/>
</dbReference>
<dbReference type="InterPro" id="IPR010896">
    <property type="entry name" value="NUMOD1"/>
</dbReference>
<dbReference type="Gene3D" id="3.10.28.10">
    <property type="entry name" value="Homing endonucleases"/>
    <property type="match status" value="1"/>
</dbReference>
<sequence length="423" mass="50385">MSKYIQDNSYFEKIDTERKAYWLGFLYADGCVFEKGEKNKKIIIQLHPDDKNVLEEFLKDINSNRPICVDKKGYIFIGISSTKMANDLINLGCIPRKSLVLKFPNEDMIPKNLINHFVRGYMDGDGCISTYMKLRKKRKSPILICEIKFIGTYDMLYGIKLFFDSEKKILINRHSPNSCQISFAGKKYRDIVDSLYENATFYMKRKKDKWDEFKRYMEYQKNKREEKSCIEVVKLDKDANYIGTYTLQELKKEFDVSDIKKCCKYEKYKSHKNFLWLYLKQYNEFLKDGINIRTKLGYKEKNIDKKAKQNKTIEQYDLKGNYIDTWDTVKLAAEYYNTTPKAIRRVCTGERKSCCNFIWQYADRIENKKKRAVRQYDINGNLIKEWPNLREAATFYEVTFQAIERAISGKYKTCCGFMWKYSE</sequence>
<accession>A0A1M6MKR4</accession>
<dbReference type="OrthoDB" id="961985at2"/>
<dbReference type="AlphaFoldDB" id="A0A1M6MKR4"/>
<protein>
    <recommendedName>
        <fullName evidence="1">Nuclease-associated modular DNA-binding 1 domain-containing protein</fullName>
    </recommendedName>
</protein>
<gene>
    <name evidence="2" type="ORF">SAMN02745163_02673</name>
</gene>
<dbReference type="Proteomes" id="UP000184310">
    <property type="component" value="Unassembled WGS sequence"/>
</dbReference>
<evidence type="ECO:0000313" key="3">
    <source>
        <dbReference type="Proteomes" id="UP000184310"/>
    </source>
</evidence>
<dbReference type="EMBL" id="FQZB01000011">
    <property type="protein sequence ID" value="SHJ83986.1"/>
    <property type="molecule type" value="Genomic_DNA"/>
</dbReference>
<dbReference type="InterPro" id="IPR027434">
    <property type="entry name" value="Homing_endonucl"/>
</dbReference>
<evidence type="ECO:0000259" key="1">
    <source>
        <dbReference type="Pfam" id="PF07453"/>
    </source>
</evidence>
<dbReference type="SUPFAM" id="SSF55608">
    <property type="entry name" value="Homing endonucleases"/>
    <property type="match status" value="2"/>
</dbReference>
<organism evidence="2 3">
    <name type="scientific">Clostridium cavendishii DSM 21758</name>
    <dbReference type="NCBI Taxonomy" id="1121302"/>
    <lineage>
        <taxon>Bacteria</taxon>
        <taxon>Bacillati</taxon>
        <taxon>Bacillota</taxon>
        <taxon>Clostridia</taxon>
        <taxon>Eubacteriales</taxon>
        <taxon>Clostridiaceae</taxon>
        <taxon>Clostridium</taxon>
    </lineage>
</organism>
<dbReference type="SMART" id="SM00497">
    <property type="entry name" value="IENR1"/>
    <property type="match status" value="3"/>
</dbReference>
<keyword evidence="3" id="KW-1185">Reference proteome</keyword>
<dbReference type="Pfam" id="PF07453">
    <property type="entry name" value="NUMOD1"/>
    <property type="match status" value="2"/>
</dbReference>
<feature type="domain" description="Nuclease-associated modular DNA-binding 1" evidence="1">
    <location>
        <begin position="311"/>
        <end position="335"/>
    </location>
</feature>
<name>A0A1M6MKR4_9CLOT</name>
<dbReference type="RefSeq" id="WP_072988476.1">
    <property type="nucleotide sequence ID" value="NZ_FQZB01000011.1"/>
</dbReference>
<dbReference type="STRING" id="1121302.SAMN02745163_02673"/>
<dbReference type="InterPro" id="IPR003647">
    <property type="entry name" value="Intron_nuc_1_rpt"/>
</dbReference>
<evidence type="ECO:0000313" key="2">
    <source>
        <dbReference type="EMBL" id="SHJ83986.1"/>
    </source>
</evidence>
<proteinExistence type="predicted"/>
<reference evidence="2 3" key="1">
    <citation type="submission" date="2016-11" db="EMBL/GenBank/DDBJ databases">
        <authorList>
            <person name="Jaros S."/>
            <person name="Januszkiewicz K."/>
            <person name="Wedrychowicz H."/>
        </authorList>
    </citation>
    <scope>NUCLEOTIDE SEQUENCE [LARGE SCALE GENOMIC DNA]</scope>
    <source>
        <strain evidence="2 3">DSM 21758</strain>
    </source>
</reference>
<feature type="domain" description="Nuclease-associated modular DNA-binding 1" evidence="1">
    <location>
        <begin position="373"/>
        <end position="394"/>
    </location>
</feature>